<dbReference type="Ensembl" id="ENSCAFT00040014537.1">
    <property type="protein sequence ID" value="ENSCAFP00040012572.1"/>
    <property type="gene ID" value="ENSCAFG00040007816.1"/>
</dbReference>
<proteinExistence type="predicted"/>
<reference evidence="2" key="3">
    <citation type="submission" date="2025-05" db="UniProtKB">
        <authorList>
            <consortium name="Ensembl"/>
        </authorList>
    </citation>
    <scope>IDENTIFICATION</scope>
</reference>
<evidence type="ECO:0000313" key="4">
    <source>
        <dbReference type="Proteomes" id="UP000694429"/>
    </source>
</evidence>
<feature type="region of interest" description="Disordered" evidence="1">
    <location>
        <begin position="25"/>
        <end position="62"/>
    </location>
</feature>
<reference evidence="3" key="1">
    <citation type="submission" date="2018-10" db="EMBL/GenBank/DDBJ databases">
        <title>De novo assembly of a Great Dane genome.</title>
        <authorList>
            <person name="Kidd J.M."/>
            <person name="Pendleton A.L."/>
            <person name="Shen F."/>
            <person name="Emery S."/>
        </authorList>
    </citation>
    <scope>NUCLEOTIDE SEQUENCE [LARGE SCALE GENOMIC DNA]</scope>
    <source>
        <strain evidence="3">Great Dane</strain>
    </source>
</reference>
<accession>A0A8C0RE71</accession>
<dbReference type="Ensembl" id="ENSCAFT00030012086.1">
    <property type="protein sequence ID" value="ENSCAFP00030010579.1"/>
    <property type="gene ID" value="ENSCAFG00030006554.1"/>
</dbReference>
<reference evidence="2" key="2">
    <citation type="submission" date="2019-03" db="EMBL/GenBank/DDBJ databases">
        <authorList>
            <person name="Warren W.C."/>
            <person name="Johnson G.S."/>
        </authorList>
    </citation>
    <scope>NUCLEOTIDE SEQUENCE [LARGE SCALE GENOMIC DNA]</scope>
    <source>
        <strain evidence="2">Basenji</strain>
    </source>
</reference>
<evidence type="ECO:0000256" key="1">
    <source>
        <dbReference type="SAM" id="MobiDB-lite"/>
    </source>
</evidence>
<dbReference type="Proteomes" id="UP000694542">
    <property type="component" value="Chromosome 23"/>
</dbReference>
<sequence>QPGWLSGVAAECGVGWSQRRRMAEKMAPKAATGKECGGRRRGKPGLFRQTALKQDTGPPVRGPDAWRRFYTNRLLILLIHVNQPICGKKWNSVG</sequence>
<evidence type="ECO:0000313" key="2">
    <source>
        <dbReference type="Ensembl" id="ENSCAFP00030010579.1"/>
    </source>
</evidence>
<protein>
    <submittedName>
        <fullName evidence="2">Uncharacterized protein</fullName>
    </submittedName>
</protein>
<dbReference type="AlphaFoldDB" id="A0A8C0RE71"/>
<dbReference type="Proteomes" id="UP000694429">
    <property type="component" value="Chromosome 23"/>
</dbReference>
<name>A0A8C0RE71_CANLF</name>
<organism evidence="2 4">
    <name type="scientific">Canis lupus familiaris</name>
    <name type="common">Dog</name>
    <name type="synonym">Canis familiaris</name>
    <dbReference type="NCBI Taxonomy" id="9615"/>
    <lineage>
        <taxon>Eukaryota</taxon>
        <taxon>Metazoa</taxon>
        <taxon>Chordata</taxon>
        <taxon>Craniata</taxon>
        <taxon>Vertebrata</taxon>
        <taxon>Euteleostomi</taxon>
        <taxon>Mammalia</taxon>
        <taxon>Eutheria</taxon>
        <taxon>Laurasiatheria</taxon>
        <taxon>Carnivora</taxon>
        <taxon>Caniformia</taxon>
        <taxon>Canidae</taxon>
        <taxon>Canis</taxon>
    </lineage>
</organism>
<evidence type="ECO:0000313" key="3">
    <source>
        <dbReference type="Ensembl" id="ENSCAFP00040012572.1"/>
    </source>
</evidence>